<evidence type="ECO:0000313" key="1">
    <source>
        <dbReference type="EMBL" id="KAG8553162.1"/>
    </source>
</evidence>
<sequence length="67" mass="7632">MNRYIVLKRGQYPCSPPCQSLHFPKIILREKRMGNLQLCWCIMVTANPPISGTGGQNITKPNQFLKT</sequence>
<name>A0AAV6ZVY4_ENGPU</name>
<accession>A0AAV6ZVY4</accession>
<dbReference type="EMBL" id="WNYA01000010">
    <property type="protein sequence ID" value="KAG8553162.1"/>
    <property type="molecule type" value="Genomic_DNA"/>
</dbReference>
<proteinExistence type="predicted"/>
<dbReference type="AlphaFoldDB" id="A0AAV6ZVY4"/>
<reference evidence="1" key="1">
    <citation type="thesis" date="2020" institute="ProQuest LLC" country="789 East Eisenhower Parkway, Ann Arbor, MI, USA">
        <title>Comparative Genomics and Chromosome Evolution.</title>
        <authorList>
            <person name="Mudd A.B."/>
        </authorList>
    </citation>
    <scope>NUCLEOTIDE SEQUENCE</scope>
    <source>
        <strain evidence="1">237g6f4</strain>
        <tissue evidence="1">Blood</tissue>
    </source>
</reference>
<dbReference type="Proteomes" id="UP000824782">
    <property type="component" value="Unassembled WGS sequence"/>
</dbReference>
<comment type="caution">
    <text evidence="1">The sequence shown here is derived from an EMBL/GenBank/DDBJ whole genome shotgun (WGS) entry which is preliminary data.</text>
</comment>
<organism evidence="1 2">
    <name type="scientific">Engystomops pustulosus</name>
    <name type="common">Tungara frog</name>
    <name type="synonym">Physalaemus pustulosus</name>
    <dbReference type="NCBI Taxonomy" id="76066"/>
    <lineage>
        <taxon>Eukaryota</taxon>
        <taxon>Metazoa</taxon>
        <taxon>Chordata</taxon>
        <taxon>Craniata</taxon>
        <taxon>Vertebrata</taxon>
        <taxon>Euteleostomi</taxon>
        <taxon>Amphibia</taxon>
        <taxon>Batrachia</taxon>
        <taxon>Anura</taxon>
        <taxon>Neobatrachia</taxon>
        <taxon>Hyloidea</taxon>
        <taxon>Leptodactylidae</taxon>
        <taxon>Leiuperinae</taxon>
        <taxon>Engystomops</taxon>
    </lineage>
</organism>
<gene>
    <name evidence="1" type="ORF">GDO81_003298</name>
</gene>
<keyword evidence="2" id="KW-1185">Reference proteome</keyword>
<evidence type="ECO:0000313" key="2">
    <source>
        <dbReference type="Proteomes" id="UP000824782"/>
    </source>
</evidence>
<protein>
    <submittedName>
        <fullName evidence="1">Uncharacterized protein</fullName>
    </submittedName>
</protein>